<keyword evidence="7" id="KW-1185">Reference proteome</keyword>
<feature type="transmembrane region" description="Helical" evidence="5">
    <location>
        <begin position="333"/>
        <end position="353"/>
    </location>
</feature>
<name>A0ABV7H950_9BURK</name>
<feature type="transmembrane region" description="Helical" evidence="5">
    <location>
        <begin position="373"/>
        <end position="390"/>
    </location>
</feature>
<dbReference type="PANTHER" id="PTHR11785:SF512">
    <property type="entry name" value="SOBREMESA, ISOFORM B"/>
    <property type="match status" value="1"/>
</dbReference>
<keyword evidence="4 5" id="KW-0472">Membrane</keyword>
<protein>
    <submittedName>
        <fullName evidence="6">APC family permease</fullName>
    </submittedName>
</protein>
<feature type="transmembrane region" description="Helical" evidence="5">
    <location>
        <begin position="286"/>
        <end position="312"/>
    </location>
</feature>
<dbReference type="PANTHER" id="PTHR11785">
    <property type="entry name" value="AMINO ACID TRANSPORTER"/>
    <property type="match status" value="1"/>
</dbReference>
<organism evidence="6 7">
    <name type="scientific">Piscinibacterium candidicorallinum</name>
    <dbReference type="NCBI Taxonomy" id="1793872"/>
    <lineage>
        <taxon>Bacteria</taxon>
        <taxon>Pseudomonadati</taxon>
        <taxon>Pseudomonadota</taxon>
        <taxon>Betaproteobacteria</taxon>
        <taxon>Burkholderiales</taxon>
        <taxon>Piscinibacterium</taxon>
    </lineage>
</organism>
<dbReference type="InterPro" id="IPR002293">
    <property type="entry name" value="AA/rel_permease1"/>
</dbReference>
<accession>A0ABV7H950</accession>
<evidence type="ECO:0000256" key="2">
    <source>
        <dbReference type="ARBA" id="ARBA00022692"/>
    </source>
</evidence>
<dbReference type="Gene3D" id="1.20.1740.10">
    <property type="entry name" value="Amino acid/polyamine transporter I"/>
    <property type="match status" value="1"/>
</dbReference>
<evidence type="ECO:0000313" key="6">
    <source>
        <dbReference type="EMBL" id="MFC3149005.1"/>
    </source>
</evidence>
<feature type="transmembrane region" description="Helical" evidence="5">
    <location>
        <begin position="190"/>
        <end position="214"/>
    </location>
</feature>
<evidence type="ECO:0000256" key="4">
    <source>
        <dbReference type="ARBA" id="ARBA00023136"/>
    </source>
</evidence>
<feature type="transmembrane region" description="Helical" evidence="5">
    <location>
        <begin position="129"/>
        <end position="145"/>
    </location>
</feature>
<evidence type="ECO:0000256" key="1">
    <source>
        <dbReference type="ARBA" id="ARBA00004141"/>
    </source>
</evidence>
<feature type="transmembrane region" description="Helical" evidence="5">
    <location>
        <begin position="86"/>
        <end position="109"/>
    </location>
</feature>
<evidence type="ECO:0000313" key="7">
    <source>
        <dbReference type="Proteomes" id="UP001595556"/>
    </source>
</evidence>
<gene>
    <name evidence="6" type="ORF">ACFOEN_15370</name>
</gene>
<feature type="transmembrane region" description="Helical" evidence="5">
    <location>
        <begin position="435"/>
        <end position="455"/>
    </location>
</feature>
<feature type="transmembrane region" description="Helical" evidence="5">
    <location>
        <begin position="402"/>
        <end position="423"/>
    </location>
</feature>
<evidence type="ECO:0000256" key="3">
    <source>
        <dbReference type="ARBA" id="ARBA00022989"/>
    </source>
</evidence>
<dbReference type="RefSeq" id="WP_377305430.1">
    <property type="nucleotide sequence ID" value="NZ_CP180191.1"/>
</dbReference>
<dbReference type="InterPro" id="IPR050598">
    <property type="entry name" value="AminoAcid_Transporter"/>
</dbReference>
<evidence type="ECO:0000256" key="5">
    <source>
        <dbReference type="SAM" id="Phobius"/>
    </source>
</evidence>
<feature type="transmembrane region" description="Helical" evidence="5">
    <location>
        <begin position="157"/>
        <end position="178"/>
    </location>
</feature>
<feature type="transmembrane region" description="Helical" evidence="5">
    <location>
        <begin position="42"/>
        <end position="65"/>
    </location>
</feature>
<comment type="caution">
    <text evidence="6">The sequence shown here is derived from an EMBL/GenBank/DDBJ whole genome shotgun (WGS) entry which is preliminary data.</text>
</comment>
<comment type="subcellular location">
    <subcellularLocation>
        <location evidence="1">Membrane</location>
        <topology evidence="1">Multi-pass membrane protein</topology>
    </subcellularLocation>
</comment>
<feature type="transmembrane region" description="Helical" evidence="5">
    <location>
        <begin position="235"/>
        <end position="256"/>
    </location>
</feature>
<feature type="transmembrane region" description="Helical" evidence="5">
    <location>
        <begin position="14"/>
        <end position="36"/>
    </location>
</feature>
<dbReference type="EMBL" id="JBHRTI010000010">
    <property type="protein sequence ID" value="MFC3149005.1"/>
    <property type="molecule type" value="Genomic_DNA"/>
</dbReference>
<keyword evidence="2 5" id="KW-0812">Transmembrane</keyword>
<dbReference type="PIRSF" id="PIRSF006060">
    <property type="entry name" value="AA_transporter"/>
    <property type="match status" value="1"/>
</dbReference>
<dbReference type="Pfam" id="PF13520">
    <property type="entry name" value="AA_permease_2"/>
    <property type="match status" value="1"/>
</dbReference>
<dbReference type="Proteomes" id="UP001595556">
    <property type="component" value="Unassembled WGS sequence"/>
</dbReference>
<sequence>MNSTPQPTLGLKEAVAIIVGIVIGAGIFKAPSLVAMFAGSEFWMYAAWIAGGVISLIGALCYAELATAYPNAGGDYHFLHRAYGRAVSFLFAWARFSVITTGSIALLAFVFGDYMTEIAPLHGNSTLSAALYGAAAVMILTWINVRGIRAGALTQSWLTVAEVGGLVVIIGAAVWLAASGAPVPASAAPAPAAAAAIPPLSMLGLAMVFVLLTYGGWNEAAYISAEVRDPHRNMLRAMVISIVLITALYLLVNWAYVSVLGIGAMGKSKAVAADLLQVAFGSTGQIVISIMVAIAALTSINATMIVGARTNYALGRDWPVLSFMGTWNAERNAPVTAMWVQGAMALVLVLLALLTSGQGGGGFKAMVEFTSPVFWLFFLLSGCALIVLRVREPNTPRPFKVPLYPVLPVLFIATCGYMLWSSLSYVYSKQLGGLNAAWIGVGVLAVGVVLLVLVWRQGGAPGAGPQTRAAE</sequence>
<reference evidence="7" key="1">
    <citation type="journal article" date="2019" name="Int. J. Syst. Evol. Microbiol.">
        <title>The Global Catalogue of Microorganisms (GCM) 10K type strain sequencing project: providing services to taxonomists for standard genome sequencing and annotation.</title>
        <authorList>
            <consortium name="The Broad Institute Genomics Platform"/>
            <consortium name="The Broad Institute Genome Sequencing Center for Infectious Disease"/>
            <person name="Wu L."/>
            <person name="Ma J."/>
        </authorList>
    </citation>
    <scope>NUCLEOTIDE SEQUENCE [LARGE SCALE GENOMIC DNA]</scope>
    <source>
        <strain evidence="7">KCTC 52168</strain>
    </source>
</reference>
<proteinExistence type="predicted"/>
<keyword evidence="3 5" id="KW-1133">Transmembrane helix</keyword>